<reference evidence="3 4" key="1">
    <citation type="journal article" date="2019" name="Int. J. Syst. Evol. Microbiol.">
        <title>The Global Catalogue of Microorganisms (GCM) 10K type strain sequencing project: providing services to taxonomists for standard genome sequencing and annotation.</title>
        <authorList>
            <consortium name="The Broad Institute Genomics Platform"/>
            <consortium name="The Broad Institute Genome Sequencing Center for Infectious Disease"/>
            <person name="Wu L."/>
            <person name="Ma J."/>
        </authorList>
    </citation>
    <scope>NUCLEOTIDE SEQUENCE [LARGE SCALE GENOMIC DNA]</scope>
    <source>
        <strain evidence="3 4">JCM 16083</strain>
    </source>
</reference>
<dbReference type="SUPFAM" id="SSF48452">
    <property type="entry name" value="TPR-like"/>
    <property type="match status" value="1"/>
</dbReference>
<accession>A0ABN1MQX0</accession>
<keyword evidence="1" id="KW-0472">Membrane</keyword>
<feature type="transmembrane region" description="Helical" evidence="1">
    <location>
        <begin position="45"/>
        <end position="65"/>
    </location>
</feature>
<dbReference type="Pfam" id="PF09976">
    <property type="entry name" value="TPR_21"/>
    <property type="match status" value="1"/>
</dbReference>
<keyword evidence="1" id="KW-1133">Transmembrane helix</keyword>
<dbReference type="InterPro" id="IPR011990">
    <property type="entry name" value="TPR-like_helical_dom_sf"/>
</dbReference>
<evidence type="ECO:0000313" key="4">
    <source>
        <dbReference type="Proteomes" id="UP001501126"/>
    </source>
</evidence>
<evidence type="ECO:0000256" key="1">
    <source>
        <dbReference type="SAM" id="Phobius"/>
    </source>
</evidence>
<dbReference type="Gene3D" id="1.25.40.10">
    <property type="entry name" value="Tetratricopeptide repeat domain"/>
    <property type="match status" value="1"/>
</dbReference>
<proteinExistence type="predicted"/>
<name>A0ABN1MQX0_9FLAO</name>
<keyword evidence="1" id="KW-0812">Transmembrane</keyword>
<dbReference type="InterPro" id="IPR018704">
    <property type="entry name" value="SecYEG/CpoB_TPR"/>
</dbReference>
<evidence type="ECO:0000313" key="3">
    <source>
        <dbReference type="EMBL" id="GAA0875490.1"/>
    </source>
</evidence>
<dbReference type="EMBL" id="BAAAFH010000011">
    <property type="protein sequence ID" value="GAA0875490.1"/>
    <property type="molecule type" value="Genomic_DNA"/>
</dbReference>
<gene>
    <name evidence="3" type="ORF">GCM10009118_18990</name>
</gene>
<organism evidence="3 4">
    <name type="scientific">Wandonia haliotis</name>
    <dbReference type="NCBI Taxonomy" id="574963"/>
    <lineage>
        <taxon>Bacteria</taxon>
        <taxon>Pseudomonadati</taxon>
        <taxon>Bacteroidota</taxon>
        <taxon>Flavobacteriia</taxon>
        <taxon>Flavobacteriales</taxon>
        <taxon>Crocinitomicaceae</taxon>
        <taxon>Wandonia</taxon>
    </lineage>
</organism>
<comment type="caution">
    <text evidence="3">The sequence shown here is derived from an EMBL/GenBank/DDBJ whole genome shotgun (WGS) entry which is preliminary data.</text>
</comment>
<dbReference type="Proteomes" id="UP001501126">
    <property type="component" value="Unassembled WGS sequence"/>
</dbReference>
<feature type="domain" description="Ancillary SecYEG translocon subunit/Cell division coordinator CpoB TPR" evidence="2">
    <location>
        <begin position="86"/>
        <end position="180"/>
    </location>
</feature>
<evidence type="ECO:0000259" key="2">
    <source>
        <dbReference type="Pfam" id="PF09976"/>
    </source>
</evidence>
<protein>
    <recommendedName>
        <fullName evidence="2">Ancillary SecYEG translocon subunit/Cell division coordinator CpoB TPR domain-containing protein</fullName>
    </recommendedName>
</protein>
<sequence>MISLSDRIEKKIIFATLNNVKMTDNLENSNEFLEKVKSNKTFKMSAIAVGTLIVIVLGIVAYRTMIYAPAVEQSKSAYWQDLVYLESDSLDLALQGFEAVAAKYDGKVGGEVSNYLAGRILMDKGEFESALSYLEKTDLEDVYASSMAVGLQGDCHVELGNFDKAVQLYTQAADKNANEMTSPMYLKKAALVYELELKDFKKAEELYKKIESEYFDYYKTNNIEKYIARASNKQ</sequence>
<keyword evidence="4" id="KW-1185">Reference proteome</keyword>